<organism evidence="2 3">
    <name type="scientific">Anas platyrhynchos</name>
    <name type="common">Mallard</name>
    <name type="synonym">Anas boschas</name>
    <dbReference type="NCBI Taxonomy" id="8839"/>
    <lineage>
        <taxon>Eukaryota</taxon>
        <taxon>Metazoa</taxon>
        <taxon>Chordata</taxon>
        <taxon>Craniata</taxon>
        <taxon>Vertebrata</taxon>
        <taxon>Euteleostomi</taxon>
        <taxon>Archelosauria</taxon>
        <taxon>Archosauria</taxon>
        <taxon>Dinosauria</taxon>
        <taxon>Saurischia</taxon>
        <taxon>Theropoda</taxon>
        <taxon>Coelurosauria</taxon>
        <taxon>Aves</taxon>
        <taxon>Neognathae</taxon>
        <taxon>Galloanserae</taxon>
        <taxon>Anseriformes</taxon>
        <taxon>Anatidae</taxon>
        <taxon>Anatinae</taxon>
        <taxon>Anas</taxon>
    </lineage>
</organism>
<evidence type="ECO:0000256" key="1">
    <source>
        <dbReference type="SAM" id="SignalP"/>
    </source>
</evidence>
<dbReference type="Proteomes" id="UP000296049">
    <property type="component" value="Unassembled WGS sequence"/>
</dbReference>
<protein>
    <submittedName>
        <fullName evidence="2">Uncharacterized protein</fullName>
    </submittedName>
</protein>
<name>R0KXM0_ANAPL</name>
<keyword evidence="3" id="KW-1185">Reference proteome</keyword>
<dbReference type="AlphaFoldDB" id="R0KXM0"/>
<accession>R0KXM0</accession>
<feature type="chain" id="PRO_5004344580" evidence="1">
    <location>
        <begin position="19"/>
        <end position="89"/>
    </location>
</feature>
<sequence length="89" mass="10108">MNFLFVAVLALPFLLGYAEVGEEEEMTRFLYEYASHFGDYLYATIDYYPENSTILPTIYLYEEMSDSAGSSLHCHLPLVVLLSLLGVLL</sequence>
<reference evidence="3" key="1">
    <citation type="journal article" date="2013" name="Nat. Genet.">
        <title>The duck genome and transcriptome provide insight into an avian influenza virus reservoir species.</title>
        <authorList>
            <person name="Huang Y."/>
            <person name="Li Y."/>
            <person name="Burt D.W."/>
            <person name="Chen H."/>
            <person name="Zhang Y."/>
            <person name="Qian W."/>
            <person name="Kim H."/>
            <person name="Gan S."/>
            <person name="Zhao Y."/>
            <person name="Li J."/>
            <person name="Yi K."/>
            <person name="Feng H."/>
            <person name="Zhu P."/>
            <person name="Li B."/>
            <person name="Liu Q."/>
            <person name="Fairley S."/>
            <person name="Magor K.E."/>
            <person name="Du Z."/>
            <person name="Hu X."/>
            <person name="Goodman L."/>
            <person name="Tafer H."/>
            <person name="Vignal A."/>
            <person name="Lee T."/>
            <person name="Kim K.W."/>
            <person name="Sheng Z."/>
            <person name="An Y."/>
            <person name="Searle S."/>
            <person name="Herrero J."/>
            <person name="Groenen M.A."/>
            <person name="Crooijmans R.P."/>
            <person name="Faraut T."/>
            <person name="Cai Q."/>
            <person name="Webster R.G."/>
            <person name="Aldridge J.R."/>
            <person name="Warren W.C."/>
            <person name="Bartschat S."/>
            <person name="Kehr S."/>
            <person name="Marz M."/>
            <person name="Stadler P.F."/>
            <person name="Smith J."/>
            <person name="Kraus R.H."/>
            <person name="Zhao Y."/>
            <person name="Ren L."/>
            <person name="Fei J."/>
            <person name="Morisson M."/>
            <person name="Kaiser P."/>
            <person name="Griffin D.K."/>
            <person name="Rao M."/>
            <person name="Pitel F."/>
            <person name="Wang J."/>
            <person name="Li N."/>
        </authorList>
    </citation>
    <scope>NUCLEOTIDE SEQUENCE [LARGE SCALE GENOMIC DNA]</scope>
</reference>
<keyword evidence="1" id="KW-0732">Signal</keyword>
<gene>
    <name evidence="2" type="ORF">Anapl_14941</name>
</gene>
<evidence type="ECO:0000313" key="3">
    <source>
        <dbReference type="Proteomes" id="UP000296049"/>
    </source>
</evidence>
<evidence type="ECO:0000313" key="2">
    <source>
        <dbReference type="EMBL" id="EOA93894.1"/>
    </source>
</evidence>
<feature type="signal peptide" evidence="1">
    <location>
        <begin position="1"/>
        <end position="18"/>
    </location>
</feature>
<dbReference type="EMBL" id="KB745294">
    <property type="protein sequence ID" value="EOA93894.1"/>
    <property type="molecule type" value="Genomic_DNA"/>
</dbReference>
<proteinExistence type="predicted"/>